<dbReference type="Proteomes" id="UP000694410">
    <property type="component" value="Unplaced"/>
</dbReference>
<keyword evidence="5" id="KW-1185">Reference proteome</keyword>
<organism evidence="4 5">
    <name type="scientific">Cyanistes caeruleus</name>
    <name type="common">Eurasian blue tit</name>
    <name type="synonym">Parus caeruleus</name>
    <dbReference type="NCBI Taxonomy" id="156563"/>
    <lineage>
        <taxon>Eukaryota</taxon>
        <taxon>Metazoa</taxon>
        <taxon>Chordata</taxon>
        <taxon>Craniata</taxon>
        <taxon>Vertebrata</taxon>
        <taxon>Euteleostomi</taxon>
        <taxon>Archelosauria</taxon>
        <taxon>Archosauria</taxon>
        <taxon>Dinosauria</taxon>
        <taxon>Saurischia</taxon>
        <taxon>Theropoda</taxon>
        <taxon>Coelurosauria</taxon>
        <taxon>Aves</taxon>
        <taxon>Neognathae</taxon>
        <taxon>Neoaves</taxon>
        <taxon>Telluraves</taxon>
        <taxon>Australaves</taxon>
        <taxon>Passeriformes</taxon>
        <taxon>Paridae</taxon>
        <taxon>Cyanistes</taxon>
    </lineage>
</organism>
<dbReference type="Gene3D" id="3.30.870.10">
    <property type="entry name" value="Endonuclease Chain A"/>
    <property type="match status" value="1"/>
</dbReference>
<feature type="chain" id="PRO_5034528049" evidence="2">
    <location>
        <begin position="26"/>
        <end position="465"/>
    </location>
</feature>
<dbReference type="InterPro" id="IPR012461">
    <property type="entry name" value="SACK1"/>
</dbReference>
<protein>
    <submittedName>
        <fullName evidence="4">Family with sequence similarity 83 member F</fullName>
    </submittedName>
</protein>
<proteinExistence type="inferred from homology"/>
<evidence type="ECO:0000256" key="1">
    <source>
        <dbReference type="ARBA" id="ARBA00006937"/>
    </source>
</evidence>
<comment type="similarity">
    <text evidence="1">Belongs to the FAM83 family.</text>
</comment>
<feature type="signal peptide" evidence="2">
    <location>
        <begin position="1"/>
        <end position="25"/>
    </location>
</feature>
<dbReference type="PANTHER" id="PTHR16181:SF29">
    <property type="entry name" value="PROTEIN FAM83A-RELATED"/>
    <property type="match status" value="1"/>
</dbReference>
<dbReference type="AlphaFoldDB" id="A0A8C0Z8F7"/>
<reference evidence="4" key="2">
    <citation type="submission" date="2025-09" db="UniProtKB">
        <authorList>
            <consortium name="Ensembl"/>
        </authorList>
    </citation>
    <scope>IDENTIFICATION</scope>
</reference>
<feature type="domain" description="Scaffolding anchor of CK1" evidence="3">
    <location>
        <begin position="79"/>
        <end position="265"/>
    </location>
</feature>
<dbReference type="Pfam" id="PF07894">
    <property type="entry name" value="SACK1"/>
    <property type="match status" value="1"/>
</dbReference>
<dbReference type="InterPro" id="IPR050944">
    <property type="entry name" value="FAM83"/>
</dbReference>
<reference evidence="4" key="1">
    <citation type="submission" date="2025-08" db="UniProtKB">
        <authorList>
            <consortium name="Ensembl"/>
        </authorList>
    </citation>
    <scope>IDENTIFICATION</scope>
</reference>
<name>A0A8C0Z8F7_CYACU</name>
<evidence type="ECO:0000313" key="4">
    <source>
        <dbReference type="Ensembl" id="ENSCCEP00000002046.1"/>
    </source>
</evidence>
<evidence type="ECO:0000259" key="3">
    <source>
        <dbReference type="Pfam" id="PF07894"/>
    </source>
</evidence>
<sequence length="465" mass="52819">MPLNVCISPLPLTLSLLPCSFPASSVPGMQWGSAAFYPLWPLTMITHLKKKGPGERPPHPSGRARAGQVRRSRPCLSLECSDTEVPPLDLGWTDKTFYRGISRVSLFTHPRKEESAPHLKEVVREMIQQAQKIIAVVMDVFTDRDIFRDIVDAAYKRWIPVYIILDEEGVKLFLEMCRCLDLSDLQIRNIRIRSVTGVGFYMPSGKIRGTLASRFLMVDGEKVATGSYSFTWTSSHIDRNILLVLTGQHVEMFDIEFRELYAISEEVNLYKELGIANPFLHGIGKPGFHSSTVARKFINPKYGLVAGATRGDMMLWASRHRQDNQGNMEKEETSESKKRLNQFLNDLVTLEQVFPEIDPPLENLNKLNRSPQKLLSRLHMDLKNKSKSRESIRDIKKEDVQTNAKQGKRFASGLFSRKAKRSPGKSKMSEDLWGDVWAFPLRGNRPECLHYPLVTEGENCVISDS</sequence>
<keyword evidence="2" id="KW-0732">Signal</keyword>
<evidence type="ECO:0000313" key="5">
    <source>
        <dbReference type="Proteomes" id="UP000694410"/>
    </source>
</evidence>
<dbReference type="SUPFAM" id="SSF56024">
    <property type="entry name" value="Phospholipase D/nuclease"/>
    <property type="match status" value="1"/>
</dbReference>
<accession>A0A8C0Z8F7</accession>
<dbReference type="GO" id="GO:0007165">
    <property type="term" value="P:signal transduction"/>
    <property type="evidence" value="ECO:0007669"/>
    <property type="project" value="TreeGrafter"/>
</dbReference>
<dbReference type="GO" id="GO:0019901">
    <property type="term" value="F:protein kinase binding"/>
    <property type="evidence" value="ECO:0007669"/>
    <property type="project" value="TreeGrafter"/>
</dbReference>
<evidence type="ECO:0000256" key="2">
    <source>
        <dbReference type="SAM" id="SignalP"/>
    </source>
</evidence>
<dbReference type="PANTHER" id="PTHR16181">
    <property type="entry name" value="PROTEIN FAM83A-RELATED"/>
    <property type="match status" value="1"/>
</dbReference>
<dbReference type="Ensembl" id="ENSCCET00000003499.1">
    <property type="protein sequence ID" value="ENSCCEP00000002046.1"/>
    <property type="gene ID" value="ENSCCEG00000002377.1"/>
</dbReference>